<sequence>MNAIYLKRDTYVVCTFQMNTEPRKFIEDRPNANVSKGERMLLTTEDRNLDSSFICKKPMNQAGSFLALGAGILLVVATGPIGWVACGFLLVGLYFLHKSCTHDCSNPLKAGSWRNEKNGVYFNGGVALTEYSFLVCRSGGLLKPFFNEKYAKKAIGDIQFYNYTELGVNVLGSFLMGYLGATTIISNLAEVGMPIWRGTLNFVAQNCHGLVMINLLTDVQRRYYRKNAQEDNKDNSFLEQTNSWDAIKKDENPFRAPDKPADFADFWGDLFSGKIQSWKNIRFKSTAINGFCLALPFFNTYFTERSRYLWAKWADEDIKEYIKGHKGEVITDNPYGE</sequence>
<gene>
    <name evidence="2" type="ORF">NCTC11653_01804</name>
</gene>
<name>A0AAX2IBQ5_CAPSP</name>
<feature type="transmembrane region" description="Helical" evidence="1">
    <location>
        <begin position="65"/>
        <end position="96"/>
    </location>
</feature>
<comment type="caution">
    <text evidence="2">The sequence shown here is derived from an EMBL/GenBank/DDBJ whole genome shotgun (WGS) entry which is preliminary data.</text>
</comment>
<organism evidence="2 3">
    <name type="scientific">Capnocytophaga sputigena</name>
    <dbReference type="NCBI Taxonomy" id="1019"/>
    <lineage>
        <taxon>Bacteria</taxon>
        <taxon>Pseudomonadati</taxon>
        <taxon>Bacteroidota</taxon>
        <taxon>Flavobacteriia</taxon>
        <taxon>Flavobacteriales</taxon>
        <taxon>Flavobacteriaceae</taxon>
        <taxon>Capnocytophaga</taxon>
    </lineage>
</organism>
<evidence type="ECO:0008006" key="4">
    <source>
        <dbReference type="Google" id="ProtNLM"/>
    </source>
</evidence>
<keyword evidence="1" id="KW-1133">Transmembrane helix</keyword>
<keyword evidence="1" id="KW-0812">Transmembrane</keyword>
<reference evidence="2 3" key="1">
    <citation type="submission" date="2018-06" db="EMBL/GenBank/DDBJ databases">
        <authorList>
            <consortium name="Pathogen Informatics"/>
            <person name="Doyle S."/>
        </authorList>
    </citation>
    <scope>NUCLEOTIDE SEQUENCE [LARGE SCALE GENOMIC DNA]</scope>
    <source>
        <strain evidence="2 3">NCTC11653</strain>
    </source>
</reference>
<protein>
    <recommendedName>
        <fullName evidence="4">DUF4280 domain-containing protein</fullName>
    </recommendedName>
</protein>
<dbReference type="AlphaFoldDB" id="A0AAX2IBQ5"/>
<evidence type="ECO:0000313" key="3">
    <source>
        <dbReference type="Proteomes" id="UP000249902"/>
    </source>
</evidence>
<keyword evidence="1" id="KW-0472">Membrane</keyword>
<accession>A0AAX2IBQ5</accession>
<evidence type="ECO:0000313" key="2">
    <source>
        <dbReference type="EMBL" id="SQA75891.1"/>
    </source>
</evidence>
<dbReference type="EMBL" id="UAVP01000008">
    <property type="protein sequence ID" value="SQA75891.1"/>
    <property type="molecule type" value="Genomic_DNA"/>
</dbReference>
<dbReference type="Proteomes" id="UP000249902">
    <property type="component" value="Unassembled WGS sequence"/>
</dbReference>
<evidence type="ECO:0000256" key="1">
    <source>
        <dbReference type="SAM" id="Phobius"/>
    </source>
</evidence>
<proteinExistence type="predicted"/>
<dbReference type="RefSeq" id="WP_002681276.1">
    <property type="nucleotide sequence ID" value="NZ_CP022385.1"/>
</dbReference>